<feature type="region of interest" description="Disordered" evidence="1">
    <location>
        <begin position="42"/>
        <end position="69"/>
    </location>
</feature>
<proteinExistence type="predicted"/>
<evidence type="ECO:0000256" key="1">
    <source>
        <dbReference type="SAM" id="MobiDB-lite"/>
    </source>
</evidence>
<feature type="non-terminal residue" evidence="2">
    <location>
        <position position="1"/>
    </location>
</feature>
<keyword evidence="3" id="KW-1185">Reference proteome</keyword>
<dbReference type="Proteomes" id="UP000837857">
    <property type="component" value="Chromosome 21"/>
</dbReference>
<name>A0ABN8IG96_9NEOP</name>
<evidence type="ECO:0000313" key="2">
    <source>
        <dbReference type="EMBL" id="CAH2054139.1"/>
    </source>
</evidence>
<accession>A0ABN8IG96</accession>
<gene>
    <name evidence="2" type="ORF">IPOD504_LOCUS8503</name>
</gene>
<feature type="region of interest" description="Disordered" evidence="1">
    <location>
        <begin position="1"/>
        <end position="21"/>
    </location>
</feature>
<dbReference type="EMBL" id="OW152833">
    <property type="protein sequence ID" value="CAH2054139.1"/>
    <property type="molecule type" value="Genomic_DNA"/>
</dbReference>
<organism evidence="2 3">
    <name type="scientific">Iphiclides podalirius</name>
    <name type="common">scarce swallowtail</name>
    <dbReference type="NCBI Taxonomy" id="110791"/>
    <lineage>
        <taxon>Eukaryota</taxon>
        <taxon>Metazoa</taxon>
        <taxon>Ecdysozoa</taxon>
        <taxon>Arthropoda</taxon>
        <taxon>Hexapoda</taxon>
        <taxon>Insecta</taxon>
        <taxon>Pterygota</taxon>
        <taxon>Neoptera</taxon>
        <taxon>Endopterygota</taxon>
        <taxon>Lepidoptera</taxon>
        <taxon>Glossata</taxon>
        <taxon>Ditrysia</taxon>
        <taxon>Papilionoidea</taxon>
        <taxon>Papilionidae</taxon>
        <taxon>Papilioninae</taxon>
        <taxon>Iphiclides</taxon>
    </lineage>
</organism>
<protein>
    <submittedName>
        <fullName evidence="2">Uncharacterized protein</fullName>
    </submittedName>
</protein>
<sequence length="69" mass="7578">MSITNSTWEVSGLGFSGQGLLRPLEPPSTSWFMNEHAKDLEVEEGSPQRYRELSLDTAPAGNDTEILAL</sequence>
<evidence type="ECO:0000313" key="3">
    <source>
        <dbReference type="Proteomes" id="UP000837857"/>
    </source>
</evidence>
<reference evidence="2" key="1">
    <citation type="submission" date="2022-03" db="EMBL/GenBank/DDBJ databases">
        <authorList>
            <person name="Martin H S."/>
        </authorList>
    </citation>
    <scope>NUCLEOTIDE SEQUENCE</scope>
</reference>